<name>A0A940S168_9RHOB</name>
<dbReference type="InterPro" id="IPR000073">
    <property type="entry name" value="AB_hydrolase_1"/>
</dbReference>
<evidence type="ECO:0000259" key="1">
    <source>
        <dbReference type="Pfam" id="PF00561"/>
    </source>
</evidence>
<comment type="caution">
    <text evidence="2">The sequence shown here is derived from an EMBL/GenBank/DDBJ whole genome shotgun (WGS) entry which is preliminary data.</text>
</comment>
<dbReference type="InterPro" id="IPR000639">
    <property type="entry name" value="Epox_hydrolase-like"/>
</dbReference>
<protein>
    <submittedName>
        <fullName evidence="2">Alpha/beta hydrolase</fullName>
    </submittedName>
</protein>
<reference evidence="2" key="1">
    <citation type="submission" date="2021-03" db="EMBL/GenBank/DDBJ databases">
        <title>Sagittula salina sp. nov. strain M10.9X isolated from the marine waste.</title>
        <authorList>
            <person name="Satari L."/>
            <person name="Molina-Menor E."/>
            <person name="Vidal-Verdu A."/>
            <person name="Pascual J."/>
            <person name="Pereto J."/>
            <person name="Porcar M."/>
        </authorList>
    </citation>
    <scope>NUCLEOTIDE SEQUENCE</scope>
    <source>
        <strain evidence="2">M10.9X</strain>
    </source>
</reference>
<dbReference type="PRINTS" id="PR00412">
    <property type="entry name" value="EPOXHYDRLASE"/>
</dbReference>
<dbReference type="EMBL" id="JAGISH010000004">
    <property type="protein sequence ID" value="MBP0482747.1"/>
    <property type="molecule type" value="Genomic_DNA"/>
</dbReference>
<dbReference type="GO" id="GO:0016787">
    <property type="term" value="F:hydrolase activity"/>
    <property type="evidence" value="ECO:0007669"/>
    <property type="project" value="UniProtKB-KW"/>
</dbReference>
<dbReference type="Pfam" id="PF00561">
    <property type="entry name" value="Abhydrolase_1"/>
    <property type="match status" value="1"/>
</dbReference>
<sequence length="291" mass="32043">MAELRNDIPGFTPHRVTPGGQRIVWEQGGNGPPLVLLHGFPQTRAMWAGLAPALAERFTVVAPDLRGYGESGKPPGVENYSFRAMAADVLSLMDHLGHRDFHLVGHDRGARCAHRLALDAPERVRTLTLMDIVPTHLLLDQLTQAVARAYYHWFYLSQPHPFPENMIAADPDAYYQSCLLGWGGARLSDFPQLAAYRAAWANPECRRAMCDDYRAAIDVDFSLDAADLHRRLSCPALVLYGAEGAMARAFDVPATWAARLSDMRAAAIPGGHFFVEQSPQETLNALAGFLP</sequence>
<gene>
    <name evidence="2" type="ORF">J5474_09620</name>
</gene>
<proteinExistence type="predicted"/>
<dbReference type="Gene3D" id="3.40.50.1820">
    <property type="entry name" value="alpha/beta hydrolase"/>
    <property type="match status" value="1"/>
</dbReference>
<evidence type="ECO:0000313" key="2">
    <source>
        <dbReference type="EMBL" id="MBP0482747.1"/>
    </source>
</evidence>
<evidence type="ECO:0000313" key="3">
    <source>
        <dbReference type="Proteomes" id="UP000675940"/>
    </source>
</evidence>
<dbReference type="InterPro" id="IPR050266">
    <property type="entry name" value="AB_hydrolase_sf"/>
</dbReference>
<dbReference type="RefSeq" id="WP_209360685.1">
    <property type="nucleotide sequence ID" value="NZ_JAGISH010000004.1"/>
</dbReference>
<dbReference type="PRINTS" id="PR00111">
    <property type="entry name" value="ABHYDROLASE"/>
</dbReference>
<dbReference type="AlphaFoldDB" id="A0A940S168"/>
<dbReference type="PANTHER" id="PTHR43798">
    <property type="entry name" value="MONOACYLGLYCEROL LIPASE"/>
    <property type="match status" value="1"/>
</dbReference>
<organism evidence="2 3">
    <name type="scientific">Sagittula salina</name>
    <dbReference type="NCBI Taxonomy" id="2820268"/>
    <lineage>
        <taxon>Bacteria</taxon>
        <taxon>Pseudomonadati</taxon>
        <taxon>Pseudomonadota</taxon>
        <taxon>Alphaproteobacteria</taxon>
        <taxon>Rhodobacterales</taxon>
        <taxon>Roseobacteraceae</taxon>
        <taxon>Sagittula</taxon>
    </lineage>
</organism>
<dbReference type="InterPro" id="IPR029058">
    <property type="entry name" value="AB_hydrolase_fold"/>
</dbReference>
<keyword evidence="2" id="KW-0378">Hydrolase</keyword>
<dbReference type="Proteomes" id="UP000675940">
    <property type="component" value="Unassembled WGS sequence"/>
</dbReference>
<feature type="domain" description="AB hydrolase-1" evidence="1">
    <location>
        <begin position="32"/>
        <end position="278"/>
    </location>
</feature>
<dbReference type="SUPFAM" id="SSF53474">
    <property type="entry name" value="alpha/beta-Hydrolases"/>
    <property type="match status" value="1"/>
</dbReference>
<keyword evidence="3" id="KW-1185">Reference proteome</keyword>
<accession>A0A940S168</accession>